<keyword evidence="2" id="KW-0378">Hydrolase</keyword>
<proteinExistence type="predicted"/>
<organism evidence="2 3">
    <name type="scientific">Legionella beliardensis</name>
    <dbReference type="NCBI Taxonomy" id="91822"/>
    <lineage>
        <taxon>Bacteria</taxon>
        <taxon>Pseudomonadati</taxon>
        <taxon>Pseudomonadota</taxon>
        <taxon>Gammaproteobacteria</taxon>
        <taxon>Legionellales</taxon>
        <taxon>Legionellaceae</taxon>
        <taxon>Legionella</taxon>
    </lineage>
</organism>
<reference evidence="2 3" key="1">
    <citation type="submission" date="2018-06" db="EMBL/GenBank/DDBJ databases">
        <authorList>
            <consortium name="Pathogen Informatics"/>
            <person name="Doyle S."/>
        </authorList>
    </citation>
    <scope>NUCLEOTIDE SEQUENCE [LARGE SCALE GENOMIC DNA]</scope>
    <source>
        <strain evidence="2 3">NCTC13315</strain>
    </source>
</reference>
<sequence length="181" mass="20432">MLIKKDDACLLLIDVQEKLLPLVADSEALIDRCQWLLRLANELEVPCLVSEQYPRGLGHTVKPLLEVSSQEPPIEKVHFSCYREPNFVQRVKQLGKTQFVLIGIEAHVCVLQTALDLLAEDNDVFIVVDAVSSRKLIDKKYALKRLQQAGAILVTAEMVFFEWLEQAGTPLFKALSNAYLK</sequence>
<dbReference type="InterPro" id="IPR036380">
    <property type="entry name" value="Isochorismatase-like_sf"/>
</dbReference>
<evidence type="ECO:0000313" key="2">
    <source>
        <dbReference type="EMBL" id="STX29307.1"/>
    </source>
</evidence>
<name>A0A378I288_9GAMM</name>
<dbReference type="SUPFAM" id="SSF52499">
    <property type="entry name" value="Isochorismatase-like hydrolases"/>
    <property type="match status" value="1"/>
</dbReference>
<evidence type="ECO:0000259" key="1">
    <source>
        <dbReference type="Pfam" id="PF00857"/>
    </source>
</evidence>
<keyword evidence="3" id="KW-1185">Reference proteome</keyword>
<dbReference type="Pfam" id="PF00857">
    <property type="entry name" value="Isochorismatase"/>
    <property type="match status" value="1"/>
</dbReference>
<feature type="domain" description="Isochorismatase-like" evidence="1">
    <location>
        <begin position="9"/>
        <end position="157"/>
    </location>
</feature>
<dbReference type="Proteomes" id="UP000254968">
    <property type="component" value="Unassembled WGS sequence"/>
</dbReference>
<gene>
    <name evidence="2" type="primary">ycaC</name>
    <name evidence="2" type="ORF">NCTC13315_01846</name>
</gene>
<dbReference type="PANTHER" id="PTHR14119:SF3">
    <property type="entry name" value="ISOCHORISMATASE DOMAIN-CONTAINING PROTEIN 2"/>
    <property type="match status" value="1"/>
</dbReference>
<dbReference type="EMBL" id="UGNV01000001">
    <property type="protein sequence ID" value="STX29307.1"/>
    <property type="molecule type" value="Genomic_DNA"/>
</dbReference>
<evidence type="ECO:0000313" key="3">
    <source>
        <dbReference type="Proteomes" id="UP000254968"/>
    </source>
</evidence>
<dbReference type="Gene3D" id="3.40.50.850">
    <property type="entry name" value="Isochorismatase-like"/>
    <property type="match status" value="1"/>
</dbReference>
<dbReference type="GO" id="GO:0016787">
    <property type="term" value="F:hydrolase activity"/>
    <property type="evidence" value="ECO:0007669"/>
    <property type="project" value="UniProtKB-KW"/>
</dbReference>
<dbReference type="RefSeq" id="WP_115302987.1">
    <property type="nucleotide sequence ID" value="NZ_CAAAHO010000007.1"/>
</dbReference>
<accession>A0A378I288</accession>
<dbReference type="CDD" id="cd01012">
    <property type="entry name" value="YcaC_related"/>
    <property type="match status" value="1"/>
</dbReference>
<dbReference type="InterPro" id="IPR050993">
    <property type="entry name" value="Isochorismatase_domain"/>
</dbReference>
<dbReference type="AlphaFoldDB" id="A0A378I288"/>
<dbReference type="OrthoDB" id="9796958at2"/>
<dbReference type="PANTHER" id="PTHR14119">
    <property type="entry name" value="HYDROLASE"/>
    <property type="match status" value="1"/>
</dbReference>
<protein>
    <submittedName>
        <fullName evidence="2">YcaC like amidohydrolase</fullName>
    </submittedName>
</protein>
<dbReference type="InterPro" id="IPR000868">
    <property type="entry name" value="Isochorismatase-like_dom"/>
</dbReference>